<dbReference type="PANTHER" id="PTHR44068:SF1">
    <property type="entry name" value="HYPOTHETICAL LOC100005854"/>
    <property type="match status" value="1"/>
</dbReference>
<dbReference type="PANTHER" id="PTHR44068">
    <property type="entry name" value="ZGC:194242"/>
    <property type="match status" value="1"/>
</dbReference>
<dbReference type="GO" id="GO:0016126">
    <property type="term" value="P:sterol biosynthetic process"/>
    <property type="evidence" value="ECO:0007669"/>
    <property type="project" value="TreeGrafter"/>
</dbReference>
<dbReference type="STRING" id="29172.A0A0D8XNV7"/>
<accession>A0A0D8XNV7</accession>
<evidence type="ECO:0000313" key="5">
    <source>
        <dbReference type="Proteomes" id="UP000053766"/>
    </source>
</evidence>
<feature type="domain" description="Methyltransferase type 11" evidence="3">
    <location>
        <begin position="97"/>
        <end position="199"/>
    </location>
</feature>
<dbReference type="SUPFAM" id="SSF53335">
    <property type="entry name" value="S-adenosyl-L-methionine-dependent methyltransferases"/>
    <property type="match status" value="1"/>
</dbReference>
<dbReference type="GO" id="GO:0005783">
    <property type="term" value="C:endoplasmic reticulum"/>
    <property type="evidence" value="ECO:0007669"/>
    <property type="project" value="TreeGrafter"/>
</dbReference>
<keyword evidence="1 4" id="KW-0808">Transferase</keyword>
<evidence type="ECO:0000256" key="1">
    <source>
        <dbReference type="ARBA" id="ARBA00022679"/>
    </source>
</evidence>
<evidence type="ECO:0000259" key="3">
    <source>
        <dbReference type="Pfam" id="PF08241"/>
    </source>
</evidence>
<dbReference type="OrthoDB" id="506498at2759"/>
<keyword evidence="5" id="KW-1185">Reference proteome</keyword>
<dbReference type="GO" id="GO:0003838">
    <property type="term" value="F:sterol 24-C-methyltransferase activity"/>
    <property type="evidence" value="ECO:0007669"/>
    <property type="project" value="TreeGrafter"/>
</dbReference>
<dbReference type="CDD" id="cd02440">
    <property type="entry name" value="AdoMet_MTases"/>
    <property type="match status" value="1"/>
</dbReference>
<protein>
    <submittedName>
        <fullName evidence="4">Methyltransferase domain protein</fullName>
    </submittedName>
</protein>
<dbReference type="InterPro" id="IPR013216">
    <property type="entry name" value="Methyltransf_11"/>
</dbReference>
<dbReference type="Pfam" id="PF08241">
    <property type="entry name" value="Methyltransf_11"/>
    <property type="match status" value="1"/>
</dbReference>
<name>A0A0D8XNV7_DICVI</name>
<dbReference type="AlphaFoldDB" id="A0A0D8XNV7"/>
<comment type="similarity">
    <text evidence="2">Belongs to the class I-like SAM-binding methyltransferase superfamily. Erg6/SMT family.</text>
</comment>
<evidence type="ECO:0000256" key="2">
    <source>
        <dbReference type="ARBA" id="ARBA00038188"/>
    </source>
</evidence>
<dbReference type="Proteomes" id="UP000053766">
    <property type="component" value="Unassembled WGS sequence"/>
</dbReference>
<organism evidence="4 5">
    <name type="scientific">Dictyocaulus viviparus</name>
    <name type="common">Bovine lungworm</name>
    <dbReference type="NCBI Taxonomy" id="29172"/>
    <lineage>
        <taxon>Eukaryota</taxon>
        <taxon>Metazoa</taxon>
        <taxon>Ecdysozoa</taxon>
        <taxon>Nematoda</taxon>
        <taxon>Chromadorea</taxon>
        <taxon>Rhabditida</taxon>
        <taxon>Rhabditina</taxon>
        <taxon>Rhabditomorpha</taxon>
        <taxon>Strongyloidea</taxon>
        <taxon>Metastrongylidae</taxon>
        <taxon>Dictyocaulus</taxon>
    </lineage>
</organism>
<gene>
    <name evidence="4" type="ORF">DICVIV_08511</name>
</gene>
<dbReference type="Gene3D" id="3.40.50.150">
    <property type="entry name" value="Vaccinia Virus protein VP39"/>
    <property type="match status" value="1"/>
</dbReference>
<evidence type="ECO:0000313" key="4">
    <source>
        <dbReference type="EMBL" id="KJH45432.1"/>
    </source>
</evidence>
<dbReference type="EMBL" id="KN716408">
    <property type="protein sequence ID" value="KJH45432.1"/>
    <property type="molecule type" value="Genomic_DNA"/>
</dbReference>
<proteinExistence type="inferred from homology"/>
<dbReference type="InterPro" id="IPR029063">
    <property type="entry name" value="SAM-dependent_MTases_sf"/>
</dbReference>
<sequence>MRFLQTLVESFQRIWFFFFDRFILYSLINYLSQSLEIRFMNLGYWPTEDSAEDDCEIKKLIENYSLETDLDRPHYFLYERALKFHGSYPSLEGLRILEVGCGQGKGLEWIEKLFSQIVSFFSRIITGTSRAHPKIKSIIGVDRCALPNHRIILGDAHNLPVQDSQIDIVLNVESSHLYSNCDQFFRECSRILRKQGYLCWTDLRHQSQVSYTRAQAIRAGFVEERWEDVTNNILEGIKHTSARYDEILAKAPLLIRFFSSSLRATYCAPGTHTYKRFSKKEKGYYVALWKKTAQD</sequence>
<keyword evidence="4" id="KW-0489">Methyltransferase</keyword>
<dbReference type="GO" id="GO:0032259">
    <property type="term" value="P:methylation"/>
    <property type="evidence" value="ECO:0007669"/>
    <property type="project" value="UniProtKB-KW"/>
</dbReference>
<dbReference type="InterPro" id="IPR050447">
    <property type="entry name" value="Erg6_SMT_methyltransf"/>
</dbReference>
<reference evidence="5" key="2">
    <citation type="journal article" date="2016" name="Sci. Rep.">
        <title>Dictyocaulus viviparus genome, variome and transcriptome elucidate lungworm biology and support future intervention.</title>
        <authorList>
            <person name="McNulty S.N."/>
            <person name="Strube C."/>
            <person name="Rosa B.A."/>
            <person name="Martin J.C."/>
            <person name="Tyagi R."/>
            <person name="Choi Y.J."/>
            <person name="Wang Q."/>
            <person name="Hallsworth Pepin K."/>
            <person name="Zhang X."/>
            <person name="Ozersky P."/>
            <person name="Wilson R.K."/>
            <person name="Sternberg P.W."/>
            <person name="Gasser R.B."/>
            <person name="Mitreva M."/>
        </authorList>
    </citation>
    <scope>NUCLEOTIDE SEQUENCE [LARGE SCALE GENOMIC DNA]</scope>
    <source>
        <strain evidence="5">HannoverDv2000</strain>
    </source>
</reference>
<reference evidence="4 5" key="1">
    <citation type="submission" date="2013-11" db="EMBL/GenBank/DDBJ databases">
        <title>Draft genome of the bovine lungworm Dictyocaulus viviparus.</title>
        <authorList>
            <person name="Mitreva M."/>
        </authorList>
    </citation>
    <scope>NUCLEOTIDE SEQUENCE [LARGE SCALE GENOMIC DNA]</scope>
    <source>
        <strain evidence="4 5">HannoverDv2000</strain>
    </source>
</reference>